<comment type="caution">
    <text evidence="2">The sequence shown here is derived from an EMBL/GenBank/DDBJ whole genome shotgun (WGS) entry which is preliminary data.</text>
</comment>
<evidence type="ECO:0000259" key="1">
    <source>
        <dbReference type="Pfam" id="PF00931"/>
    </source>
</evidence>
<dbReference type="EMBL" id="JAAWWB010000029">
    <property type="protein sequence ID" value="KAG6747343.1"/>
    <property type="molecule type" value="Genomic_DNA"/>
</dbReference>
<name>A0A8X7Y6V7_POPTO</name>
<proteinExistence type="predicted"/>
<dbReference type="Pfam" id="PF00931">
    <property type="entry name" value="NB-ARC"/>
    <property type="match status" value="1"/>
</dbReference>
<gene>
    <name evidence="2" type="ORF">POTOM_049744</name>
</gene>
<reference evidence="2" key="1">
    <citation type="journal article" date="2020" name="bioRxiv">
        <title>Hybrid origin of Populus tomentosa Carr. identified through genome sequencing and phylogenomic analysis.</title>
        <authorList>
            <person name="An X."/>
            <person name="Gao K."/>
            <person name="Chen Z."/>
            <person name="Li J."/>
            <person name="Yang X."/>
            <person name="Yang X."/>
            <person name="Zhou J."/>
            <person name="Guo T."/>
            <person name="Zhao T."/>
            <person name="Huang S."/>
            <person name="Miao D."/>
            <person name="Khan W.U."/>
            <person name="Rao P."/>
            <person name="Ye M."/>
            <person name="Lei B."/>
            <person name="Liao W."/>
            <person name="Wang J."/>
            <person name="Ji L."/>
            <person name="Li Y."/>
            <person name="Guo B."/>
            <person name="Mustafa N.S."/>
            <person name="Li S."/>
            <person name="Yun Q."/>
            <person name="Keller S.R."/>
            <person name="Mao J."/>
            <person name="Zhang R."/>
            <person name="Strauss S.H."/>
        </authorList>
    </citation>
    <scope>NUCLEOTIDE SEQUENCE</scope>
    <source>
        <strain evidence="2">GM15</strain>
        <tissue evidence="2">Leaf</tissue>
    </source>
</reference>
<dbReference type="GO" id="GO:0043531">
    <property type="term" value="F:ADP binding"/>
    <property type="evidence" value="ECO:0007669"/>
    <property type="project" value="InterPro"/>
</dbReference>
<dbReference type="Proteomes" id="UP000886885">
    <property type="component" value="Chromosome 15A"/>
</dbReference>
<keyword evidence="3" id="KW-1185">Reference proteome</keyword>
<organism evidence="2 3">
    <name type="scientific">Populus tomentosa</name>
    <name type="common">Chinese white poplar</name>
    <dbReference type="NCBI Taxonomy" id="118781"/>
    <lineage>
        <taxon>Eukaryota</taxon>
        <taxon>Viridiplantae</taxon>
        <taxon>Streptophyta</taxon>
        <taxon>Embryophyta</taxon>
        <taxon>Tracheophyta</taxon>
        <taxon>Spermatophyta</taxon>
        <taxon>Magnoliopsida</taxon>
        <taxon>eudicotyledons</taxon>
        <taxon>Gunneridae</taxon>
        <taxon>Pentapetalae</taxon>
        <taxon>rosids</taxon>
        <taxon>fabids</taxon>
        <taxon>Malpighiales</taxon>
        <taxon>Salicaceae</taxon>
        <taxon>Saliceae</taxon>
        <taxon>Populus</taxon>
    </lineage>
</organism>
<evidence type="ECO:0000313" key="3">
    <source>
        <dbReference type="Proteomes" id="UP000886885"/>
    </source>
</evidence>
<sequence>MVGLGKITLGATTYNCQVVRPHFDWYAWITVSQSYVIEDLFRAMIAGLVKSNKGGRSDEFEHHELQPIGGDSDELLTWKEIYPDRVSLIDRGRVRMLWASDQIALRGANRTSNSVQASFSFGAGSHVHQLLPLEKDEAWALFWMEELFQATMDVAHKIWTFSKESF</sequence>
<evidence type="ECO:0000313" key="2">
    <source>
        <dbReference type="EMBL" id="KAG6747343.1"/>
    </source>
</evidence>
<dbReference type="AlphaFoldDB" id="A0A8X7Y6V7"/>
<dbReference type="OrthoDB" id="1194567at2759"/>
<protein>
    <recommendedName>
        <fullName evidence="1">NB-ARC domain-containing protein</fullName>
    </recommendedName>
</protein>
<accession>A0A8X7Y6V7</accession>
<dbReference type="InterPro" id="IPR002182">
    <property type="entry name" value="NB-ARC"/>
</dbReference>
<feature type="domain" description="NB-ARC" evidence="1">
    <location>
        <begin position="1"/>
        <end position="61"/>
    </location>
</feature>